<sequence length="131" mass="13705">MTSAGYSLIALIALVVYFGTDLPVSASETCGVIGIAIAGVSLSAFAQGTLEITGGSLALGSTILAFVFADDPRWMSQAVIVVTAIAVMSPLIVWAPRSARARTHLENWAPSLITVWLVVLLTLLGGYPPFR</sequence>
<dbReference type="AlphaFoldDB" id="A0A8H9KYF1"/>
<dbReference type="EMBL" id="BMOI01000003">
    <property type="protein sequence ID" value="GGK95326.1"/>
    <property type="molecule type" value="Genomic_DNA"/>
</dbReference>
<keyword evidence="1" id="KW-0812">Transmembrane</keyword>
<feature type="transmembrane region" description="Helical" evidence="1">
    <location>
        <begin position="108"/>
        <end position="127"/>
    </location>
</feature>
<gene>
    <name evidence="2" type="ORF">GCM10009769_11760</name>
</gene>
<keyword evidence="1" id="KW-0472">Membrane</keyword>
<reference evidence="2" key="1">
    <citation type="journal article" date="2014" name="Int. J. Syst. Evol. Microbiol.">
        <title>Complete genome sequence of Corynebacterium casei LMG S-19264T (=DSM 44701T), isolated from a smear-ripened cheese.</title>
        <authorList>
            <consortium name="US DOE Joint Genome Institute (JGI-PGF)"/>
            <person name="Walter F."/>
            <person name="Albersmeier A."/>
            <person name="Kalinowski J."/>
            <person name="Ruckert C."/>
        </authorList>
    </citation>
    <scope>NUCLEOTIDE SEQUENCE</scope>
    <source>
        <strain evidence="2">JCM 1480</strain>
    </source>
</reference>
<proteinExistence type="predicted"/>
<evidence type="ECO:0000313" key="2">
    <source>
        <dbReference type="EMBL" id="GGK95326.1"/>
    </source>
</evidence>
<evidence type="ECO:0000256" key="1">
    <source>
        <dbReference type="SAM" id="Phobius"/>
    </source>
</evidence>
<accession>A0A8H9KYF1</accession>
<organism evidence="2 3">
    <name type="scientific">Curtobacterium luteum</name>
    <dbReference type="NCBI Taxonomy" id="33881"/>
    <lineage>
        <taxon>Bacteria</taxon>
        <taxon>Bacillati</taxon>
        <taxon>Actinomycetota</taxon>
        <taxon>Actinomycetes</taxon>
        <taxon>Micrococcales</taxon>
        <taxon>Microbacteriaceae</taxon>
        <taxon>Curtobacterium</taxon>
    </lineage>
</organism>
<protein>
    <submittedName>
        <fullName evidence="2">Uncharacterized protein</fullName>
    </submittedName>
</protein>
<comment type="caution">
    <text evidence="2">The sequence shown here is derived from an EMBL/GenBank/DDBJ whole genome shotgun (WGS) entry which is preliminary data.</text>
</comment>
<evidence type="ECO:0000313" key="3">
    <source>
        <dbReference type="Proteomes" id="UP000648535"/>
    </source>
</evidence>
<name>A0A8H9KYF1_9MICO</name>
<dbReference type="Proteomes" id="UP000648535">
    <property type="component" value="Unassembled WGS sequence"/>
</dbReference>
<reference evidence="2" key="2">
    <citation type="submission" date="2020-09" db="EMBL/GenBank/DDBJ databases">
        <authorList>
            <person name="Sun Q."/>
            <person name="Ohkuma M."/>
        </authorList>
    </citation>
    <scope>NUCLEOTIDE SEQUENCE</scope>
    <source>
        <strain evidence="2">JCM 1480</strain>
    </source>
</reference>
<feature type="transmembrane region" description="Helical" evidence="1">
    <location>
        <begin position="78"/>
        <end position="96"/>
    </location>
</feature>
<keyword evidence="1" id="KW-1133">Transmembrane helix</keyword>